<reference evidence="1" key="1">
    <citation type="submission" date="2021-06" db="EMBL/GenBank/DDBJ databases">
        <authorList>
            <person name="Kallberg Y."/>
            <person name="Tangrot J."/>
            <person name="Rosling A."/>
        </authorList>
    </citation>
    <scope>NUCLEOTIDE SEQUENCE</scope>
    <source>
        <strain evidence="1">28 12/20/2015</strain>
    </source>
</reference>
<sequence length="64" mass="7001">MCVPEKSSSDNANTNAICNTSAKLEANFSGVTANVNFVNLCDEMLSKIEKFDDSEQFEFGDIIC</sequence>
<gene>
    <name evidence="1" type="ORF">SPELUC_LOCUS685</name>
</gene>
<comment type="caution">
    <text evidence="1">The sequence shown here is derived from an EMBL/GenBank/DDBJ whole genome shotgun (WGS) entry which is preliminary data.</text>
</comment>
<evidence type="ECO:0000313" key="1">
    <source>
        <dbReference type="EMBL" id="CAG8449004.1"/>
    </source>
</evidence>
<proteinExistence type="predicted"/>
<dbReference type="EMBL" id="CAJVPW010000286">
    <property type="protein sequence ID" value="CAG8449004.1"/>
    <property type="molecule type" value="Genomic_DNA"/>
</dbReference>
<accession>A0ACA9K3G5</accession>
<protein>
    <submittedName>
        <fullName evidence="1">15030_t:CDS:1</fullName>
    </submittedName>
</protein>
<name>A0ACA9K3G5_9GLOM</name>
<dbReference type="Proteomes" id="UP000789366">
    <property type="component" value="Unassembled WGS sequence"/>
</dbReference>
<evidence type="ECO:0000313" key="2">
    <source>
        <dbReference type="Proteomes" id="UP000789366"/>
    </source>
</evidence>
<keyword evidence="2" id="KW-1185">Reference proteome</keyword>
<organism evidence="1 2">
    <name type="scientific">Cetraspora pellucida</name>
    <dbReference type="NCBI Taxonomy" id="1433469"/>
    <lineage>
        <taxon>Eukaryota</taxon>
        <taxon>Fungi</taxon>
        <taxon>Fungi incertae sedis</taxon>
        <taxon>Mucoromycota</taxon>
        <taxon>Glomeromycotina</taxon>
        <taxon>Glomeromycetes</taxon>
        <taxon>Diversisporales</taxon>
        <taxon>Gigasporaceae</taxon>
        <taxon>Cetraspora</taxon>
    </lineage>
</organism>